<evidence type="ECO:0000313" key="2">
    <source>
        <dbReference type="Proteomes" id="UP000217211"/>
    </source>
</evidence>
<protein>
    <submittedName>
        <fullName evidence="1">Uncharacterized protein</fullName>
    </submittedName>
</protein>
<dbReference type="KEGG" id="esj:SJ05684_c27900"/>
<reference evidence="1 2" key="1">
    <citation type="submission" date="2017-08" db="EMBL/GenBank/DDBJ databases">
        <title>Multipartite genome sequences of Sinorhizobium species nodulating soybeans.</title>
        <authorList>
            <person name="Tian C.F."/>
        </authorList>
    </citation>
    <scope>NUCLEOTIDE SEQUENCE [LARGE SCALE GENOMIC DNA]</scope>
    <source>
        <strain evidence="1 2">CCBAU 05684</strain>
    </source>
</reference>
<keyword evidence="2" id="KW-1185">Reference proteome</keyword>
<accession>A0A249PE62</accession>
<dbReference type="Proteomes" id="UP000217211">
    <property type="component" value="Chromosome"/>
</dbReference>
<sequence>MRLQRRASFQTRKGVTLFICASSFPKIGSDFRPDALGYRCGHAVFEALPVPFALEAAAPHG</sequence>
<dbReference type="AlphaFoldDB" id="A0A249PE62"/>
<proteinExistence type="predicted"/>
<organism evidence="1 2">
    <name type="scientific">Sinorhizobium sojae CCBAU 05684</name>
    <dbReference type="NCBI Taxonomy" id="716928"/>
    <lineage>
        <taxon>Bacteria</taxon>
        <taxon>Pseudomonadati</taxon>
        <taxon>Pseudomonadota</taxon>
        <taxon>Alphaproteobacteria</taxon>
        <taxon>Hyphomicrobiales</taxon>
        <taxon>Rhizobiaceae</taxon>
        <taxon>Sinorhizobium/Ensifer group</taxon>
        <taxon>Sinorhizobium</taxon>
    </lineage>
</organism>
<dbReference type="EMBL" id="CP023067">
    <property type="protein sequence ID" value="ASY64221.1"/>
    <property type="molecule type" value="Genomic_DNA"/>
</dbReference>
<name>A0A249PE62_9HYPH</name>
<gene>
    <name evidence="1" type="ORF">SJ05684_c27900</name>
</gene>
<evidence type="ECO:0000313" key="1">
    <source>
        <dbReference type="EMBL" id="ASY64221.1"/>
    </source>
</evidence>